<dbReference type="PANTHER" id="PTHR10091:SF0">
    <property type="entry name" value="GALACTOSE MUTAROTASE"/>
    <property type="match status" value="1"/>
</dbReference>
<protein>
    <submittedName>
        <fullName evidence="1">Galactose-1-epimerase</fullName>
    </submittedName>
</protein>
<evidence type="ECO:0000313" key="1">
    <source>
        <dbReference type="EMBL" id="OIR05061.1"/>
    </source>
</evidence>
<organism evidence="1">
    <name type="scientific">mine drainage metagenome</name>
    <dbReference type="NCBI Taxonomy" id="410659"/>
    <lineage>
        <taxon>unclassified sequences</taxon>
        <taxon>metagenomes</taxon>
        <taxon>ecological metagenomes</taxon>
    </lineage>
</organism>
<dbReference type="CDD" id="cd01081">
    <property type="entry name" value="Aldose_epim"/>
    <property type="match status" value="1"/>
</dbReference>
<dbReference type="GO" id="GO:0006006">
    <property type="term" value="P:glucose metabolic process"/>
    <property type="evidence" value="ECO:0007669"/>
    <property type="project" value="TreeGrafter"/>
</dbReference>
<dbReference type="InterPro" id="IPR014718">
    <property type="entry name" value="GH-type_carb-bd"/>
</dbReference>
<dbReference type="GO" id="GO:0004034">
    <property type="term" value="F:aldose 1-epimerase activity"/>
    <property type="evidence" value="ECO:0007669"/>
    <property type="project" value="TreeGrafter"/>
</dbReference>
<comment type="caution">
    <text evidence="1">The sequence shown here is derived from an EMBL/GenBank/DDBJ whole genome shotgun (WGS) entry which is preliminary data.</text>
</comment>
<dbReference type="SUPFAM" id="SSF74650">
    <property type="entry name" value="Galactose mutarotase-like"/>
    <property type="match status" value="1"/>
</dbReference>
<dbReference type="Pfam" id="PF01263">
    <property type="entry name" value="Aldose_epim"/>
    <property type="match status" value="1"/>
</dbReference>
<dbReference type="InterPro" id="IPR011013">
    <property type="entry name" value="Gal_mutarotase_sf_dom"/>
</dbReference>
<dbReference type="Gene3D" id="2.70.98.10">
    <property type="match status" value="1"/>
</dbReference>
<name>A0A1J5SLS4_9ZZZZ</name>
<sequence length="313" mass="35364">MPYKVIVDQSQVHPIITLINKDTNCSAEVFAFGGLLNKFSIPVNGEIFNVIDAFSSAEDAVKNITNGFKSARLSPFTCRMNKGQYHFNEQGYTVEKFYLPPHAIHGITYDAVYEVKDVYEDDKHASVTLHHRYNATDKGYPFSYDVTLKWKLEADNKISVRAAVHHVNKNSIPYAEGWHPYFNLGTSVNQCTLQFDSDTMLEFDDTLLPTGKKLKDDRFVNGKLMGDTFLDNCFELNQSSHPKCVLSNSQIQLTILPEASYPYLQIYTPPHRESIAIENLSGAPDAFNNGIGLKLLEPNHTYTFTTAYQLKAL</sequence>
<dbReference type="EMBL" id="MLJW01000053">
    <property type="protein sequence ID" value="OIR05061.1"/>
    <property type="molecule type" value="Genomic_DNA"/>
</dbReference>
<dbReference type="AlphaFoldDB" id="A0A1J5SLS4"/>
<dbReference type="GO" id="GO:0030246">
    <property type="term" value="F:carbohydrate binding"/>
    <property type="evidence" value="ECO:0007669"/>
    <property type="project" value="InterPro"/>
</dbReference>
<proteinExistence type="predicted"/>
<accession>A0A1J5SLS4</accession>
<dbReference type="PANTHER" id="PTHR10091">
    <property type="entry name" value="ALDOSE-1-EPIMERASE"/>
    <property type="match status" value="1"/>
</dbReference>
<dbReference type="InterPro" id="IPR008183">
    <property type="entry name" value="Aldose_1/G6P_1-epimerase"/>
</dbReference>
<dbReference type="GO" id="GO:0033499">
    <property type="term" value="P:galactose catabolic process via UDP-galactose, Leloir pathway"/>
    <property type="evidence" value="ECO:0007669"/>
    <property type="project" value="TreeGrafter"/>
</dbReference>
<gene>
    <name evidence="1" type="ORF">GALL_128770</name>
</gene>
<reference evidence="1" key="1">
    <citation type="submission" date="2016-10" db="EMBL/GenBank/DDBJ databases">
        <title>Sequence of Gallionella enrichment culture.</title>
        <authorList>
            <person name="Poehlein A."/>
            <person name="Muehling M."/>
            <person name="Daniel R."/>
        </authorList>
    </citation>
    <scope>NUCLEOTIDE SEQUENCE</scope>
</reference>